<dbReference type="InterPro" id="IPR011008">
    <property type="entry name" value="Dimeric_a/b-barrel"/>
</dbReference>
<keyword evidence="3" id="KW-1185">Reference proteome</keyword>
<feature type="domain" description="DUF1330" evidence="1">
    <location>
        <begin position="55"/>
        <end position="129"/>
    </location>
</feature>
<dbReference type="SUPFAM" id="SSF54909">
    <property type="entry name" value="Dimeric alpha+beta barrel"/>
    <property type="match status" value="1"/>
</dbReference>
<sequence>MADPTYIDPDREAWEIFKSLPKGERIQMLNLVKLKPLAEYPQGHPDHGRGKTGLEAYRAYGRTTAHIFQRLGGRQVWAGKPQVTVTGPRSEDWDLAFIAEYPNAEAFIAMVRDPEYRDLVAHRTAGTADSRLVRMEPIDEPGEGFGE</sequence>
<dbReference type="InterPro" id="IPR010753">
    <property type="entry name" value="DUF1330"/>
</dbReference>
<dbReference type="Gene3D" id="3.30.70.100">
    <property type="match status" value="1"/>
</dbReference>
<organism evidence="2 3">
    <name type="scientific">Phenylobacterium conjunctum</name>
    <dbReference type="NCBI Taxonomy" id="1298959"/>
    <lineage>
        <taxon>Bacteria</taxon>
        <taxon>Pseudomonadati</taxon>
        <taxon>Pseudomonadota</taxon>
        <taxon>Alphaproteobacteria</taxon>
        <taxon>Caulobacterales</taxon>
        <taxon>Caulobacteraceae</taxon>
        <taxon>Phenylobacterium</taxon>
    </lineage>
</organism>
<dbReference type="Proteomes" id="UP001597216">
    <property type="component" value="Unassembled WGS sequence"/>
</dbReference>
<accession>A0ABW3T059</accession>
<dbReference type="PANTHER" id="PTHR40257">
    <property type="match status" value="1"/>
</dbReference>
<protein>
    <submittedName>
        <fullName evidence="2">DUF1330 domain-containing protein</fullName>
    </submittedName>
</protein>
<comment type="caution">
    <text evidence="2">The sequence shown here is derived from an EMBL/GenBank/DDBJ whole genome shotgun (WGS) entry which is preliminary data.</text>
</comment>
<evidence type="ECO:0000313" key="3">
    <source>
        <dbReference type="Proteomes" id="UP001597216"/>
    </source>
</evidence>
<proteinExistence type="predicted"/>
<dbReference type="Pfam" id="PF07045">
    <property type="entry name" value="DUF1330"/>
    <property type="match status" value="1"/>
</dbReference>
<dbReference type="EMBL" id="JBHTLQ010000011">
    <property type="protein sequence ID" value="MFD1190275.1"/>
    <property type="molecule type" value="Genomic_DNA"/>
</dbReference>
<reference evidence="3" key="1">
    <citation type="journal article" date="2019" name="Int. J. Syst. Evol. Microbiol.">
        <title>The Global Catalogue of Microorganisms (GCM) 10K type strain sequencing project: providing services to taxonomists for standard genome sequencing and annotation.</title>
        <authorList>
            <consortium name="The Broad Institute Genomics Platform"/>
            <consortium name="The Broad Institute Genome Sequencing Center for Infectious Disease"/>
            <person name="Wu L."/>
            <person name="Ma J."/>
        </authorList>
    </citation>
    <scope>NUCLEOTIDE SEQUENCE [LARGE SCALE GENOMIC DNA]</scope>
    <source>
        <strain evidence="3">CCUG 55074</strain>
    </source>
</reference>
<evidence type="ECO:0000259" key="1">
    <source>
        <dbReference type="Pfam" id="PF07045"/>
    </source>
</evidence>
<dbReference type="RefSeq" id="WP_377353067.1">
    <property type="nucleotide sequence ID" value="NZ_JBHTLQ010000011.1"/>
</dbReference>
<gene>
    <name evidence="2" type="ORF">ACFQ27_06755</name>
</gene>
<dbReference type="PANTHER" id="PTHR40257:SF1">
    <property type="entry name" value="DUF1330 DOMAIN-CONTAINING PROTEIN"/>
    <property type="match status" value="1"/>
</dbReference>
<name>A0ABW3T059_9CAUL</name>
<evidence type="ECO:0000313" key="2">
    <source>
        <dbReference type="EMBL" id="MFD1190275.1"/>
    </source>
</evidence>